<accession>A0A9X0PI34</accession>
<sequence length="49" mass="5552">MTLALYELGKYLTEQLIIVLTANDSVEAPNDFCIDDHIHLNNFKAEVSE</sequence>
<reference evidence="1 2" key="1">
    <citation type="journal article" date="2020" name="Access Microbiol">
        <title>Isolation and genome sequencing of Staphylococcus schleiferi subspecies coagulans from Antarctic seals.</title>
        <authorList>
            <person name="Foster G."/>
            <person name="Robb A."/>
            <person name="Paterson G.K."/>
        </authorList>
    </citation>
    <scope>NUCLEOTIDE SEQUENCE [LARGE SCALE GENOMIC DNA]</scope>
    <source>
        <strain evidence="1 2">M615/02/4</strain>
    </source>
</reference>
<name>A0A9X0PI34_9STAP</name>
<dbReference type="AlphaFoldDB" id="A0A9X0PI34"/>
<comment type="caution">
    <text evidence="1">The sequence shown here is derived from an EMBL/GenBank/DDBJ whole genome shotgun (WGS) entry which is preliminary data.</text>
</comment>
<dbReference type="Proteomes" id="UP000524893">
    <property type="component" value="Unassembled WGS sequence"/>
</dbReference>
<dbReference type="EMBL" id="JABTCN010000120">
    <property type="protein sequence ID" value="MBA8777724.1"/>
    <property type="molecule type" value="Genomic_DNA"/>
</dbReference>
<protein>
    <submittedName>
        <fullName evidence="1">Transcriptional regulator</fullName>
    </submittedName>
</protein>
<dbReference type="NCBIfam" id="NF047427">
    <property type="entry name" value="phage_activ_RinB"/>
    <property type="match status" value="1"/>
</dbReference>
<dbReference type="InterPro" id="IPR009300">
    <property type="entry name" value="Transcription_activator_RinB"/>
</dbReference>
<evidence type="ECO:0000313" key="2">
    <source>
        <dbReference type="Proteomes" id="UP000524893"/>
    </source>
</evidence>
<dbReference type="Pfam" id="PF06116">
    <property type="entry name" value="RinB"/>
    <property type="match status" value="1"/>
</dbReference>
<dbReference type="GO" id="GO:0006355">
    <property type="term" value="P:regulation of DNA-templated transcription"/>
    <property type="evidence" value="ECO:0007669"/>
    <property type="project" value="InterPro"/>
</dbReference>
<organism evidence="1 2">
    <name type="scientific">Staphylococcus coagulans</name>
    <dbReference type="NCBI Taxonomy" id="74706"/>
    <lineage>
        <taxon>Bacteria</taxon>
        <taxon>Bacillati</taxon>
        <taxon>Bacillota</taxon>
        <taxon>Bacilli</taxon>
        <taxon>Bacillales</taxon>
        <taxon>Staphylococcaceae</taxon>
        <taxon>Staphylococcus</taxon>
    </lineage>
</organism>
<gene>
    <name evidence="1" type="ORF">HR081_12730</name>
</gene>
<evidence type="ECO:0000313" key="1">
    <source>
        <dbReference type="EMBL" id="MBA8777724.1"/>
    </source>
</evidence>
<proteinExistence type="predicted"/>